<dbReference type="InterPro" id="IPR017853">
    <property type="entry name" value="GH"/>
</dbReference>
<evidence type="ECO:0000256" key="12">
    <source>
        <dbReference type="ARBA" id="ARBA00041614"/>
    </source>
</evidence>
<dbReference type="InterPro" id="IPR041625">
    <property type="entry name" value="Beta-mannosidase_Ig"/>
</dbReference>
<dbReference type="InterPro" id="IPR013783">
    <property type="entry name" value="Ig-like_fold"/>
</dbReference>
<dbReference type="Pfam" id="PF22666">
    <property type="entry name" value="Glyco_hydro_2_N2"/>
    <property type="match status" value="1"/>
</dbReference>
<dbReference type="Pfam" id="PF00703">
    <property type="entry name" value="Glyco_hydro_2"/>
    <property type="match status" value="1"/>
</dbReference>
<accession>A0ABR6KKS5</accession>
<feature type="domain" description="Mannosidase Ig/CBM-like" evidence="16">
    <location>
        <begin position="694"/>
        <end position="784"/>
    </location>
</feature>
<dbReference type="InterPro" id="IPR050887">
    <property type="entry name" value="Beta-mannosidase_GH2"/>
</dbReference>
<evidence type="ECO:0000313" key="19">
    <source>
        <dbReference type="Proteomes" id="UP000533637"/>
    </source>
</evidence>
<comment type="similarity">
    <text evidence="10">Belongs to the glycosyl hydrolase 2 family. Beta-mannosidase B subfamily.</text>
</comment>
<evidence type="ECO:0000256" key="2">
    <source>
        <dbReference type="ARBA" id="ARBA00004613"/>
    </source>
</evidence>
<dbReference type="InterPro" id="IPR041447">
    <property type="entry name" value="Mannosidase_ig"/>
</dbReference>
<dbReference type="Gene3D" id="3.20.20.80">
    <property type="entry name" value="Glycosidases"/>
    <property type="match status" value="1"/>
</dbReference>
<dbReference type="InterPro" id="IPR006102">
    <property type="entry name" value="Ig-like_GH2"/>
</dbReference>
<sequence>MRYKTVLSAVALAALATTTPALADGVAKQNIDKGWTFKQVRGNNWYPATVPGVVQTDLMDNKIIEDPFFRLNERSIQWIDKEDWEYKTTLNVSPDIFNKDNIELDFKGLDTYADVYLNDSCILKADNMFREWTVNVKNLLKKEDNELRVYFHSPIKVDLPKFEALKFPVEAGNDQSENGGIFDKKVSIFARKAGYHYGWDWGPRIVTSGIWRPVYLVGWNNARIDNIFYDQTNVTAKRADIKTRVQVVADKDGEITLNIKADGIKNTWTKKAQVKKGINVIETDLTVNNPKLWWSNGLGEAHLYPFTATISMDNKVADSNTTNIGIRSIRVINKPDKDGHTFYFELNGVPVFMKGANYIPQDNFLPRVTAEQYETTVMDAVNANMNMLRVWGGGIYEEDLFYDLCDKHGILVWQDFMFACSVYPLTPDLEENIRQEAIDNVIRLRNHPSLAIWCGNNEIHTAWFNWGWMKKFDQYGVTEQLRNDTKKLFNGILADVVKAYDPTIFYWPSSPYGGDPDAKCESGKPNWNPNGDAHYWGVWQGVDSVAHFNKVKARFFSEYGFQSFPEYQSVLKYAPEERDHDIYSDVMMAHQRGGQIANSRIENITLEEYRKPKDFPSTLYMSILLQGDAMKTAMEAHRRMMPYNMGSLFWQHNDCWPVASWSSRDYYGRWKAQHYFTKKAFRDILVSPIAEDGILNVWVISDRLKAVKGKLDIRVMDLKGSVLFTKNSNITLPANTSKIQFSAPIESLVDGKNLNEVVVNARFTENGKESEVISNNYFFTRYKDIDFPKADIQMTSVPAGDGFDVTVQSDVFARAVFLSIDGIDNFFSDNYFDLLPNEPVTIHVTTELDKDSFDKQLKYQSIVDAYN</sequence>
<dbReference type="SUPFAM" id="SSF51445">
    <property type="entry name" value="(Trans)glycosidases"/>
    <property type="match status" value="1"/>
</dbReference>
<dbReference type="Pfam" id="PF17753">
    <property type="entry name" value="Ig_mannosidase"/>
    <property type="match status" value="1"/>
</dbReference>
<keyword evidence="19" id="KW-1185">Reference proteome</keyword>
<dbReference type="GO" id="GO:0004567">
    <property type="term" value="F:beta-mannosidase activity"/>
    <property type="evidence" value="ECO:0007669"/>
    <property type="project" value="UniProtKB-EC"/>
</dbReference>
<dbReference type="Gene3D" id="2.60.40.10">
    <property type="entry name" value="Immunoglobulins"/>
    <property type="match status" value="3"/>
</dbReference>
<name>A0ABR6KKS5_9BACT</name>
<keyword evidence="9 18" id="KW-0326">Glycosidase</keyword>
<dbReference type="InterPro" id="IPR054593">
    <property type="entry name" value="Beta-mannosidase-like_N2"/>
</dbReference>
<dbReference type="Proteomes" id="UP000533637">
    <property type="component" value="Unassembled WGS sequence"/>
</dbReference>
<evidence type="ECO:0000259" key="16">
    <source>
        <dbReference type="Pfam" id="PF17786"/>
    </source>
</evidence>
<evidence type="ECO:0000256" key="11">
    <source>
        <dbReference type="ARBA" id="ARBA00041069"/>
    </source>
</evidence>
<evidence type="ECO:0000256" key="4">
    <source>
        <dbReference type="ARBA" id="ARBA00011738"/>
    </source>
</evidence>
<gene>
    <name evidence="18" type="ORF">GGQ57_001313</name>
</gene>
<feature type="domain" description="Glycoside hydrolase family 2 immunoglobulin-like beta-sandwich" evidence="14">
    <location>
        <begin position="223"/>
        <end position="327"/>
    </location>
</feature>
<comment type="subunit">
    <text evidence="4">Homodimer.</text>
</comment>
<evidence type="ECO:0000256" key="7">
    <source>
        <dbReference type="ARBA" id="ARBA00022801"/>
    </source>
</evidence>
<dbReference type="InterPro" id="IPR008979">
    <property type="entry name" value="Galactose-bd-like_sf"/>
</dbReference>
<comment type="catalytic activity">
    <reaction evidence="1">
        <text>Hydrolysis of terminal, non-reducing beta-D-mannose residues in beta-D-mannosides.</text>
        <dbReference type="EC" id="3.2.1.25"/>
    </reaction>
</comment>
<evidence type="ECO:0000313" key="18">
    <source>
        <dbReference type="EMBL" id="MBB4621419.1"/>
    </source>
</evidence>
<comment type="caution">
    <text evidence="18">The sequence shown here is derived from an EMBL/GenBank/DDBJ whole genome shotgun (WGS) entry which is preliminary data.</text>
</comment>
<comment type="subcellular location">
    <subcellularLocation>
        <location evidence="2">Secreted</location>
    </subcellularLocation>
</comment>
<dbReference type="PANTHER" id="PTHR43730:SF1">
    <property type="entry name" value="BETA-MANNOSIDASE"/>
    <property type="match status" value="1"/>
</dbReference>
<dbReference type="SUPFAM" id="SSF49303">
    <property type="entry name" value="beta-Galactosidase/glucuronidase domain"/>
    <property type="match status" value="3"/>
</dbReference>
<evidence type="ECO:0000259" key="14">
    <source>
        <dbReference type="Pfam" id="PF00703"/>
    </source>
</evidence>
<reference evidence="18 19" key="1">
    <citation type="submission" date="2020-08" db="EMBL/GenBank/DDBJ databases">
        <title>Genomic Encyclopedia of Type Strains, Phase IV (KMG-IV): sequencing the most valuable type-strain genomes for metagenomic binning, comparative biology and taxonomic classification.</title>
        <authorList>
            <person name="Goeker M."/>
        </authorList>
    </citation>
    <scope>NUCLEOTIDE SEQUENCE [LARGE SCALE GENOMIC DNA]</scope>
    <source>
        <strain evidence="18 19">DSM 102983</strain>
    </source>
</reference>
<dbReference type="Pfam" id="PF17786">
    <property type="entry name" value="Mannosidase_ig"/>
    <property type="match status" value="1"/>
</dbReference>
<evidence type="ECO:0000256" key="9">
    <source>
        <dbReference type="ARBA" id="ARBA00023295"/>
    </source>
</evidence>
<feature type="domain" description="Beta-mannosidase Ig-fold" evidence="15">
    <location>
        <begin position="788"/>
        <end position="864"/>
    </location>
</feature>
<evidence type="ECO:0000256" key="5">
    <source>
        <dbReference type="ARBA" id="ARBA00012754"/>
    </source>
</evidence>
<dbReference type="EMBL" id="JACHOC010000002">
    <property type="protein sequence ID" value="MBB4621419.1"/>
    <property type="molecule type" value="Genomic_DNA"/>
</dbReference>
<dbReference type="InterPro" id="IPR036156">
    <property type="entry name" value="Beta-gal/glucu_dom_sf"/>
</dbReference>
<keyword evidence="6" id="KW-0964">Secreted</keyword>
<dbReference type="PANTHER" id="PTHR43730">
    <property type="entry name" value="BETA-MANNOSIDASE"/>
    <property type="match status" value="1"/>
</dbReference>
<dbReference type="Gene3D" id="2.60.120.260">
    <property type="entry name" value="Galactose-binding domain-like"/>
    <property type="match status" value="1"/>
</dbReference>
<keyword evidence="13" id="KW-0732">Signal</keyword>
<feature type="signal peptide" evidence="13">
    <location>
        <begin position="1"/>
        <end position="23"/>
    </location>
</feature>
<evidence type="ECO:0000259" key="15">
    <source>
        <dbReference type="Pfam" id="PF17753"/>
    </source>
</evidence>
<feature type="domain" description="Beta-mannosidase-like galactose-binding" evidence="17">
    <location>
        <begin position="35"/>
        <end position="212"/>
    </location>
</feature>
<evidence type="ECO:0000256" key="8">
    <source>
        <dbReference type="ARBA" id="ARBA00023180"/>
    </source>
</evidence>
<protein>
    <recommendedName>
        <fullName evidence="11">Beta-mannosidase B</fullName>
        <ecNumber evidence="5">3.2.1.25</ecNumber>
    </recommendedName>
    <alternativeName>
        <fullName evidence="12">Mannanase B</fullName>
    </alternativeName>
</protein>
<dbReference type="EC" id="3.2.1.25" evidence="5"/>
<proteinExistence type="inferred from homology"/>
<evidence type="ECO:0000256" key="3">
    <source>
        <dbReference type="ARBA" id="ARBA00004740"/>
    </source>
</evidence>
<comment type="pathway">
    <text evidence="3">Glycan metabolism; N-glycan degradation.</text>
</comment>
<evidence type="ECO:0000256" key="1">
    <source>
        <dbReference type="ARBA" id="ARBA00000829"/>
    </source>
</evidence>
<feature type="chain" id="PRO_5046303899" description="Beta-mannosidase B" evidence="13">
    <location>
        <begin position="24"/>
        <end position="867"/>
    </location>
</feature>
<evidence type="ECO:0000256" key="13">
    <source>
        <dbReference type="SAM" id="SignalP"/>
    </source>
</evidence>
<organism evidence="18 19">
    <name type="scientific">Parabacteroides faecis</name>
    <dbReference type="NCBI Taxonomy" id="1217282"/>
    <lineage>
        <taxon>Bacteria</taxon>
        <taxon>Pseudomonadati</taxon>
        <taxon>Bacteroidota</taxon>
        <taxon>Bacteroidia</taxon>
        <taxon>Bacteroidales</taxon>
        <taxon>Tannerellaceae</taxon>
        <taxon>Parabacteroides</taxon>
    </lineage>
</organism>
<evidence type="ECO:0000256" key="6">
    <source>
        <dbReference type="ARBA" id="ARBA00022525"/>
    </source>
</evidence>
<evidence type="ECO:0000259" key="17">
    <source>
        <dbReference type="Pfam" id="PF22666"/>
    </source>
</evidence>
<keyword evidence="7 18" id="KW-0378">Hydrolase</keyword>
<dbReference type="SUPFAM" id="SSF49785">
    <property type="entry name" value="Galactose-binding domain-like"/>
    <property type="match status" value="1"/>
</dbReference>
<dbReference type="RefSeq" id="WP_183669690.1">
    <property type="nucleotide sequence ID" value="NZ_BMPB01000002.1"/>
</dbReference>
<keyword evidence="8" id="KW-0325">Glycoprotein</keyword>
<evidence type="ECO:0000256" key="10">
    <source>
        <dbReference type="ARBA" id="ARBA00038429"/>
    </source>
</evidence>